<keyword evidence="10" id="KW-1185">Reference proteome</keyword>
<dbReference type="InterPro" id="IPR037294">
    <property type="entry name" value="ABC_BtuC-like"/>
</dbReference>
<protein>
    <submittedName>
        <fullName evidence="9">Iron ABC transporter permease</fullName>
    </submittedName>
</protein>
<evidence type="ECO:0000256" key="5">
    <source>
        <dbReference type="ARBA" id="ARBA00022692"/>
    </source>
</evidence>
<evidence type="ECO:0000313" key="9">
    <source>
        <dbReference type="EMBL" id="GAA5145609.1"/>
    </source>
</evidence>
<keyword evidence="5 8" id="KW-0812">Transmembrane</keyword>
<dbReference type="EMBL" id="BAABJP010000001">
    <property type="protein sequence ID" value="GAA5145609.1"/>
    <property type="molecule type" value="Genomic_DNA"/>
</dbReference>
<comment type="subcellular location">
    <subcellularLocation>
        <location evidence="1">Cell membrane</location>
        <topology evidence="1">Multi-pass membrane protein</topology>
    </subcellularLocation>
</comment>
<dbReference type="RefSeq" id="WP_345702484.1">
    <property type="nucleotide sequence ID" value="NZ_BAABJP010000001.1"/>
</dbReference>
<reference evidence="10" key="1">
    <citation type="journal article" date="2019" name="Int. J. Syst. Evol. Microbiol.">
        <title>The Global Catalogue of Microorganisms (GCM) 10K type strain sequencing project: providing services to taxonomists for standard genome sequencing and annotation.</title>
        <authorList>
            <consortium name="The Broad Institute Genomics Platform"/>
            <consortium name="The Broad Institute Genome Sequencing Center for Infectious Disease"/>
            <person name="Wu L."/>
            <person name="Ma J."/>
        </authorList>
    </citation>
    <scope>NUCLEOTIDE SEQUENCE [LARGE SCALE GENOMIC DNA]</scope>
    <source>
        <strain evidence="10">JCM 18303</strain>
    </source>
</reference>
<evidence type="ECO:0000256" key="2">
    <source>
        <dbReference type="ARBA" id="ARBA00007935"/>
    </source>
</evidence>
<dbReference type="Proteomes" id="UP001428817">
    <property type="component" value="Unassembled WGS sequence"/>
</dbReference>
<feature type="transmembrane region" description="Helical" evidence="8">
    <location>
        <begin position="236"/>
        <end position="264"/>
    </location>
</feature>
<comment type="caution">
    <text evidence="9">The sequence shown here is derived from an EMBL/GenBank/DDBJ whole genome shotgun (WGS) entry which is preliminary data.</text>
</comment>
<comment type="similarity">
    <text evidence="2">Belongs to the binding-protein-dependent transport system permease family. FecCD subfamily.</text>
</comment>
<organism evidence="9 10">
    <name type="scientific">Pseudonocardia eucalypti</name>
    <dbReference type="NCBI Taxonomy" id="648755"/>
    <lineage>
        <taxon>Bacteria</taxon>
        <taxon>Bacillati</taxon>
        <taxon>Actinomycetota</taxon>
        <taxon>Actinomycetes</taxon>
        <taxon>Pseudonocardiales</taxon>
        <taxon>Pseudonocardiaceae</taxon>
        <taxon>Pseudonocardia</taxon>
    </lineage>
</organism>
<evidence type="ECO:0000256" key="8">
    <source>
        <dbReference type="SAM" id="Phobius"/>
    </source>
</evidence>
<evidence type="ECO:0000256" key="1">
    <source>
        <dbReference type="ARBA" id="ARBA00004651"/>
    </source>
</evidence>
<evidence type="ECO:0000256" key="3">
    <source>
        <dbReference type="ARBA" id="ARBA00022448"/>
    </source>
</evidence>
<dbReference type="Pfam" id="PF01032">
    <property type="entry name" value="FecCD"/>
    <property type="match status" value="1"/>
</dbReference>
<dbReference type="PANTHER" id="PTHR30472">
    <property type="entry name" value="FERRIC ENTEROBACTIN TRANSPORT SYSTEM PERMEASE PROTEIN"/>
    <property type="match status" value="1"/>
</dbReference>
<proteinExistence type="inferred from homology"/>
<evidence type="ECO:0000256" key="4">
    <source>
        <dbReference type="ARBA" id="ARBA00022475"/>
    </source>
</evidence>
<evidence type="ECO:0000256" key="7">
    <source>
        <dbReference type="ARBA" id="ARBA00023136"/>
    </source>
</evidence>
<dbReference type="PANTHER" id="PTHR30472:SF67">
    <property type="entry name" value="PERMEASE OF ABC TRANSPORTER-RELATED"/>
    <property type="match status" value="1"/>
</dbReference>
<feature type="transmembrane region" description="Helical" evidence="8">
    <location>
        <begin position="60"/>
        <end position="81"/>
    </location>
</feature>
<sequence>MLLALAGLLLAAMVVSVGLGTVTLPLDRTVAVVAAHLFGDPAGLPPLDEQIIWRLRAPRVVLAGLVGAALALAGAVLQALVRNPLAEPYLLGISSGSSLGAIGVQATGLGVGLGVTGGAFVGALAATLAVFLLAQRSGQLADTRLVLAGVAVGYLAMAGTSLVQLSVDPNSLRGILFWLMGRVAGAQWPDLAGPAVIAPACAALLLARARGLNALALGDDNAAALGVDLRSLRATLLVVSSLLTATCVAAAGAIGFVGLLVPHAARMLFGADHRRLLPVSALLGALLLVLVDLATRMVDRPNEYPITVFTAALGSPFFLWLLRRERP</sequence>
<feature type="transmembrane region" description="Helical" evidence="8">
    <location>
        <begin position="276"/>
        <end position="298"/>
    </location>
</feature>
<name>A0ABP9PLG9_9PSEU</name>
<keyword evidence="4" id="KW-1003">Cell membrane</keyword>
<keyword evidence="7 8" id="KW-0472">Membrane</keyword>
<feature type="transmembrane region" description="Helical" evidence="8">
    <location>
        <begin position="101"/>
        <end position="133"/>
    </location>
</feature>
<keyword evidence="3" id="KW-0813">Transport</keyword>
<feature type="transmembrane region" description="Helical" evidence="8">
    <location>
        <begin position="145"/>
        <end position="167"/>
    </location>
</feature>
<dbReference type="InterPro" id="IPR000522">
    <property type="entry name" value="ABC_transptr_permease_BtuC"/>
</dbReference>
<dbReference type="SUPFAM" id="SSF81345">
    <property type="entry name" value="ABC transporter involved in vitamin B12 uptake, BtuC"/>
    <property type="match status" value="1"/>
</dbReference>
<accession>A0ABP9PLG9</accession>
<evidence type="ECO:0000313" key="10">
    <source>
        <dbReference type="Proteomes" id="UP001428817"/>
    </source>
</evidence>
<gene>
    <name evidence="9" type="ORF">GCM10023321_03760</name>
</gene>
<keyword evidence="6 8" id="KW-1133">Transmembrane helix</keyword>
<feature type="transmembrane region" description="Helical" evidence="8">
    <location>
        <begin position="304"/>
        <end position="322"/>
    </location>
</feature>
<dbReference type="CDD" id="cd06550">
    <property type="entry name" value="TM_ABC_iron-siderophores_like"/>
    <property type="match status" value="1"/>
</dbReference>
<dbReference type="Gene3D" id="1.10.3470.10">
    <property type="entry name" value="ABC transporter involved in vitamin B12 uptake, BtuC"/>
    <property type="match status" value="1"/>
</dbReference>
<evidence type="ECO:0000256" key="6">
    <source>
        <dbReference type="ARBA" id="ARBA00022989"/>
    </source>
</evidence>